<dbReference type="GO" id="GO:0016740">
    <property type="term" value="F:transferase activity"/>
    <property type="evidence" value="ECO:0007669"/>
    <property type="project" value="UniProtKB-KW"/>
</dbReference>
<feature type="domain" description="Polysaccharide pyruvyl transferase" evidence="1">
    <location>
        <begin position="10"/>
        <end position="61"/>
    </location>
</feature>
<reference evidence="2 3" key="1">
    <citation type="submission" date="2015-09" db="EMBL/GenBank/DDBJ databases">
        <authorList>
            <consortium name="Pathogen Informatics"/>
        </authorList>
    </citation>
    <scope>NUCLEOTIDE SEQUENCE [LARGE SCALE GENOMIC DNA]</scope>
    <source>
        <strain evidence="2 3">2789STDY5608854</strain>
    </source>
</reference>
<evidence type="ECO:0000259" key="1">
    <source>
        <dbReference type="Pfam" id="PF04230"/>
    </source>
</evidence>
<protein>
    <submittedName>
        <fullName evidence="2">Polysaccharide pyruvyl transferase CsaB</fullName>
    </submittedName>
</protein>
<accession>A0A174UJN0</accession>
<dbReference type="InterPro" id="IPR007345">
    <property type="entry name" value="Polysacch_pyruvyl_Trfase"/>
</dbReference>
<organism evidence="2 3">
    <name type="scientific">Flavonifractor plautii</name>
    <name type="common">Fusobacterium plautii</name>
    <dbReference type="NCBI Taxonomy" id="292800"/>
    <lineage>
        <taxon>Bacteria</taxon>
        <taxon>Bacillati</taxon>
        <taxon>Bacillota</taxon>
        <taxon>Clostridia</taxon>
        <taxon>Eubacteriales</taxon>
        <taxon>Oscillospiraceae</taxon>
        <taxon>Flavonifractor</taxon>
    </lineage>
</organism>
<dbReference type="PANTHER" id="PTHR36836">
    <property type="entry name" value="COLANIC ACID BIOSYNTHESIS PROTEIN WCAK"/>
    <property type="match status" value="1"/>
</dbReference>
<sequence length="128" mass="14054">MGAAQLAAQHMKAPHYILPQTGRSDHTIGLFARMQAVVSMRLHALVFSAGQGVPLVGVVYDQKISSFLSYIGQDLYTGLDEVTEEALRAHIDAACARIGDEAFLSGGVERLRQVERRNSETARMLLER</sequence>
<gene>
    <name evidence="2" type="ORF">ERS852411_04116</name>
</gene>
<dbReference type="Proteomes" id="UP000095746">
    <property type="component" value="Unassembled WGS sequence"/>
</dbReference>
<evidence type="ECO:0000313" key="3">
    <source>
        <dbReference type="Proteomes" id="UP000095746"/>
    </source>
</evidence>
<proteinExistence type="predicted"/>
<name>A0A174UJN0_FLAPL</name>
<keyword evidence="2" id="KW-0808">Transferase</keyword>
<dbReference type="AlphaFoldDB" id="A0A174UJN0"/>
<dbReference type="PANTHER" id="PTHR36836:SF1">
    <property type="entry name" value="COLANIC ACID BIOSYNTHESIS PROTEIN WCAK"/>
    <property type="match status" value="1"/>
</dbReference>
<evidence type="ECO:0000313" key="2">
    <source>
        <dbReference type="EMBL" id="CUQ21556.1"/>
    </source>
</evidence>
<dbReference type="Pfam" id="PF04230">
    <property type="entry name" value="PS_pyruv_trans"/>
    <property type="match status" value="1"/>
</dbReference>
<dbReference type="EMBL" id="CYZT01000778">
    <property type="protein sequence ID" value="CUQ21556.1"/>
    <property type="molecule type" value="Genomic_DNA"/>
</dbReference>